<keyword evidence="1" id="KW-0732">Signal</keyword>
<gene>
    <name evidence="2" type="ORF">HAV22_02140</name>
</gene>
<reference evidence="2 3" key="1">
    <citation type="submission" date="2020-03" db="EMBL/GenBank/DDBJ databases">
        <title>Genome sequence of strain Massilia sp. TW-1.</title>
        <authorList>
            <person name="Chaudhary D.K."/>
        </authorList>
    </citation>
    <scope>NUCLEOTIDE SEQUENCE [LARGE SCALE GENOMIC DNA]</scope>
    <source>
        <strain evidence="2 3">TW-1</strain>
    </source>
</reference>
<evidence type="ECO:0000256" key="1">
    <source>
        <dbReference type="SAM" id="SignalP"/>
    </source>
</evidence>
<sequence>MRMPAGLALRGVSVMLLMAWTGGASAIDIQTGNRDLKLRWDNTLRYNLGVRAERPDTRILNNPTYDESDGKFDRGDVVTNRVDLLSEIDLSYRSLLGARVSAAAWYDNAYDDHAVRSRVPGYASSYIGDRYNSHVARYVNGPSGEVLDAFVWGNVKFGVMPVNVKLGRQTNYFGEGLLIGAHAISYSQSPIDGVKAVTSPGIETKEVFLPESQLFLKAQVSPALALAGQYFYGWHESRLPYGGTFFGPADPFFEGPDRLPVAPNGATLARAPSLMPGKRGNSGVSAKLNLEAIESSLGLYYREFDDYNPWFGPNLTGFVTVPGVGTVPTAYRLAYPTGVKLVGVSAARVVGPVSVATDISVRKGGALNTDAVSPLDQEGPRGNTLHVVANGVYLLPASRFWDTGSFVAEVAYSRLLKVTRHRELYKGTGETACVAPDGAPGGRRDGCSTKDYAALALLFTPQYLQVLPSWDLDLPLSLNYGLTGNAASAGGGNEKSLSWSVGAKMTFAQRYEFSLQYADAHAPGRYDPTGTVLIGGNGSVGNNDRGWLVFTFKAGF</sequence>
<dbReference type="Pfam" id="PF06980">
    <property type="entry name" value="DUF1302"/>
    <property type="match status" value="1"/>
</dbReference>
<dbReference type="Proteomes" id="UP000716322">
    <property type="component" value="Unassembled WGS sequence"/>
</dbReference>
<dbReference type="InterPro" id="IPR010727">
    <property type="entry name" value="DUF1302"/>
</dbReference>
<name>A0ABX0P6X4_9BURK</name>
<comment type="caution">
    <text evidence="2">The sequence shown here is derived from an EMBL/GenBank/DDBJ whole genome shotgun (WGS) entry which is preliminary data.</text>
</comment>
<keyword evidence="3" id="KW-1185">Reference proteome</keyword>
<feature type="chain" id="PRO_5047071934" evidence="1">
    <location>
        <begin position="27"/>
        <end position="556"/>
    </location>
</feature>
<protein>
    <submittedName>
        <fullName evidence="2">DUF1302 domain-containing protein</fullName>
    </submittedName>
</protein>
<evidence type="ECO:0000313" key="3">
    <source>
        <dbReference type="Proteomes" id="UP000716322"/>
    </source>
</evidence>
<accession>A0ABX0P6X4</accession>
<proteinExistence type="predicted"/>
<evidence type="ECO:0000313" key="2">
    <source>
        <dbReference type="EMBL" id="NIA52454.1"/>
    </source>
</evidence>
<feature type="signal peptide" evidence="1">
    <location>
        <begin position="1"/>
        <end position="26"/>
    </location>
</feature>
<organism evidence="2 3">
    <name type="scientific">Telluria antibiotica</name>
    <dbReference type="NCBI Taxonomy" id="2717319"/>
    <lineage>
        <taxon>Bacteria</taxon>
        <taxon>Pseudomonadati</taxon>
        <taxon>Pseudomonadota</taxon>
        <taxon>Betaproteobacteria</taxon>
        <taxon>Burkholderiales</taxon>
        <taxon>Oxalobacteraceae</taxon>
        <taxon>Telluria group</taxon>
        <taxon>Telluria</taxon>
    </lineage>
</organism>
<dbReference type="EMBL" id="JAAQOM010000001">
    <property type="protein sequence ID" value="NIA52454.1"/>
    <property type="molecule type" value="Genomic_DNA"/>
</dbReference>